<sequence length="314" mass="35875">MSPQQQPHQTCSNRMSPQQQPHQTCSNNVTSTAATSNLFQQNVTSTAATSNLFQQNVTSTAAKSNLFQPNVLKLNQDKTELIVFTPKHRTSVTSKYQLTIGNSVIQAVTCVKNLGVYFDHTLSMEKQVCSISKACYYQVRNIGRIRQFITMDACKTLVHSLVTSRLDYGNALLYGVPANVSGRLQKLQNTAARLVTRTRKRDHITPVLMSLHWLPVEYRFQYKMLMYTYKALNGLAPMYLRDLVTPYVPSRSLRSEHENYLVEPKTRTKTYGDRRFDKAAASLWNRLPLKIRSARKIDSFKTLLKTHLFKLAFN</sequence>
<protein>
    <submittedName>
        <fullName evidence="2">Uncharacterized protein</fullName>
    </submittedName>
</protein>
<evidence type="ECO:0000313" key="2">
    <source>
        <dbReference type="EMBL" id="PJE77384.1"/>
    </source>
</evidence>
<evidence type="ECO:0000256" key="1">
    <source>
        <dbReference type="SAM" id="MobiDB-lite"/>
    </source>
</evidence>
<dbReference type="EMBL" id="NSIT01000673">
    <property type="protein sequence ID" value="PJE77384.1"/>
    <property type="molecule type" value="Genomic_DNA"/>
</dbReference>
<organism evidence="2">
    <name type="scientific">invertebrate metagenome</name>
    <dbReference type="NCBI Taxonomy" id="1711999"/>
    <lineage>
        <taxon>unclassified sequences</taxon>
        <taxon>metagenomes</taxon>
        <taxon>organismal metagenomes</taxon>
    </lineage>
</organism>
<reference evidence="2" key="1">
    <citation type="journal article" date="2017" name="Appl. Environ. Microbiol.">
        <title>Molecular characterization of an Endozoicomonas-like organism causing infection in king scallop Pecten maximus L.</title>
        <authorList>
            <person name="Cano I."/>
            <person name="van Aerle R."/>
            <person name="Ross S."/>
            <person name="Verner-Jeffreys D.W."/>
            <person name="Paley R.K."/>
            <person name="Rimmer G."/>
            <person name="Ryder D."/>
            <person name="Hooper P."/>
            <person name="Stone D."/>
            <person name="Feist S.W."/>
        </authorList>
    </citation>
    <scope>NUCLEOTIDE SEQUENCE</scope>
</reference>
<feature type="region of interest" description="Disordered" evidence="1">
    <location>
        <begin position="1"/>
        <end position="28"/>
    </location>
</feature>
<dbReference type="AlphaFoldDB" id="A0A2H9T2E8"/>
<dbReference type="PANTHER" id="PTHR33332">
    <property type="entry name" value="REVERSE TRANSCRIPTASE DOMAIN-CONTAINING PROTEIN"/>
    <property type="match status" value="1"/>
</dbReference>
<gene>
    <name evidence="2" type="ORF">CI610_03694</name>
</gene>
<comment type="caution">
    <text evidence="2">The sequence shown here is derived from an EMBL/GenBank/DDBJ whole genome shotgun (WGS) entry which is preliminary data.</text>
</comment>
<accession>A0A2H9T2E8</accession>
<name>A0A2H9T2E8_9ZZZZ</name>
<proteinExistence type="predicted"/>